<gene>
    <name evidence="5" type="ORF">M6B38_226825</name>
</gene>
<comment type="similarity">
    <text evidence="2">Belongs to the PPR family. PCMP-E subfamily.</text>
</comment>
<dbReference type="GO" id="GO:0003723">
    <property type="term" value="F:RNA binding"/>
    <property type="evidence" value="ECO:0007669"/>
    <property type="project" value="InterPro"/>
</dbReference>
<evidence type="ECO:0000256" key="3">
    <source>
        <dbReference type="PROSITE-ProRule" id="PRU00708"/>
    </source>
</evidence>
<dbReference type="PANTHER" id="PTHR47926:SF413">
    <property type="entry name" value="REPEAT (TPR)-LIKE SUPERFAMILY PROTEIN, PUTATIVE-RELATED"/>
    <property type="match status" value="1"/>
</dbReference>
<reference evidence="5" key="1">
    <citation type="journal article" date="2023" name="GigaByte">
        <title>Genome assembly of the bearded iris, Iris pallida Lam.</title>
        <authorList>
            <person name="Bruccoleri R.E."/>
            <person name="Oakeley E.J."/>
            <person name="Faust A.M.E."/>
            <person name="Altorfer M."/>
            <person name="Dessus-Babus S."/>
            <person name="Burckhardt D."/>
            <person name="Oertli M."/>
            <person name="Naumann U."/>
            <person name="Petersen F."/>
            <person name="Wong J."/>
        </authorList>
    </citation>
    <scope>NUCLEOTIDE SEQUENCE</scope>
    <source>
        <strain evidence="5">GSM-AAB239-AS_SAM_17_03QT</strain>
    </source>
</reference>
<dbReference type="Proteomes" id="UP001140949">
    <property type="component" value="Unassembled WGS sequence"/>
</dbReference>
<evidence type="ECO:0000256" key="4">
    <source>
        <dbReference type="SAM" id="MobiDB-lite"/>
    </source>
</evidence>
<feature type="repeat" description="PPR" evidence="3">
    <location>
        <begin position="392"/>
        <end position="426"/>
    </location>
</feature>
<dbReference type="Pfam" id="PF12854">
    <property type="entry name" value="PPR_1"/>
    <property type="match status" value="1"/>
</dbReference>
<dbReference type="PANTHER" id="PTHR47926">
    <property type="entry name" value="PENTATRICOPEPTIDE REPEAT-CONTAINING PROTEIN"/>
    <property type="match status" value="1"/>
</dbReference>
<proteinExistence type="inferred from homology"/>
<keyword evidence="1" id="KW-0677">Repeat</keyword>
<dbReference type="AlphaFoldDB" id="A0AAX6DUL7"/>
<sequence length="611" mass="68209">MHSLSPLPMSASSSSSSLPLRPPQWTSHRRLLDRHLSDLHRCSNPSHISQLHSQIYRSGLHQDPSLLPKLISAYSLSRHISNAHKVFDQIPHPTTLHFNTLIRAFAYNSHPTNSFKLFASMMESSVPPDNYTYPFLLKACVGGTSALNSIKMVHTHVVKFGFLADIFVPNSLIDAYAKTGVGIKLARQLFDEMPERDVVSWNTVIGGLVRDGKVREARDMFDEMPERDIVSCNTMLDGHSKVGEMDKAFELFGNMGERNVVSWSTMISGYCKSGEIDMARMLFDKMPTTKNLVVWTIMISGYAAKGSAKEAYLLLDRMEETGLHMDVATVVSILSACAESGLLGLGKRIHNYIEKSRLRVTVQVRNALVDMYSKCGKLEKALSVFEEMGERDLVSWNSMVQGLANHGQGERALELFDRMRDAGIKPDSVTLVGVLCACTHVGLIKEARYYFDNMERDFGIVPQIEHYGCMIDILGRGGLLKEAFDLARTMPLEPNAIIWGTLLGACRVHNNVGLAEEAVDQLITLNPSDSGNYAILSNIYAAAGQWDGMAKTRIQMKRIQKPAGSSWIELDDSLHEFTVGDRSHPNSRRIFKMVNRLGQHLQQVGYVPKVY</sequence>
<dbReference type="Pfam" id="PF13041">
    <property type="entry name" value="PPR_2"/>
    <property type="match status" value="4"/>
</dbReference>
<reference evidence="5" key="2">
    <citation type="submission" date="2023-04" db="EMBL/GenBank/DDBJ databases">
        <authorList>
            <person name="Bruccoleri R.E."/>
            <person name="Oakeley E.J."/>
            <person name="Faust A.-M."/>
            <person name="Dessus-Babus S."/>
            <person name="Altorfer M."/>
            <person name="Burckhardt D."/>
            <person name="Oertli M."/>
            <person name="Naumann U."/>
            <person name="Petersen F."/>
            <person name="Wong J."/>
        </authorList>
    </citation>
    <scope>NUCLEOTIDE SEQUENCE</scope>
    <source>
        <strain evidence="5">GSM-AAB239-AS_SAM_17_03QT</strain>
        <tissue evidence="5">Leaf</tissue>
    </source>
</reference>
<organism evidence="5 6">
    <name type="scientific">Iris pallida</name>
    <name type="common">Sweet iris</name>
    <dbReference type="NCBI Taxonomy" id="29817"/>
    <lineage>
        <taxon>Eukaryota</taxon>
        <taxon>Viridiplantae</taxon>
        <taxon>Streptophyta</taxon>
        <taxon>Embryophyta</taxon>
        <taxon>Tracheophyta</taxon>
        <taxon>Spermatophyta</taxon>
        <taxon>Magnoliopsida</taxon>
        <taxon>Liliopsida</taxon>
        <taxon>Asparagales</taxon>
        <taxon>Iridaceae</taxon>
        <taxon>Iridoideae</taxon>
        <taxon>Irideae</taxon>
        <taxon>Iris</taxon>
    </lineage>
</organism>
<evidence type="ECO:0000256" key="2">
    <source>
        <dbReference type="ARBA" id="ARBA00061659"/>
    </source>
</evidence>
<dbReference type="FunFam" id="1.25.40.10:FF:000031">
    <property type="entry name" value="Pentatricopeptide repeat-containing protein mitochondrial"/>
    <property type="match status" value="1"/>
</dbReference>
<evidence type="ECO:0000313" key="6">
    <source>
        <dbReference type="Proteomes" id="UP001140949"/>
    </source>
</evidence>
<dbReference type="InterPro" id="IPR046848">
    <property type="entry name" value="E_motif"/>
</dbReference>
<keyword evidence="6" id="KW-1185">Reference proteome</keyword>
<accession>A0AAX6DUL7</accession>
<feature type="repeat" description="PPR" evidence="3">
    <location>
        <begin position="361"/>
        <end position="391"/>
    </location>
</feature>
<dbReference type="InterPro" id="IPR011990">
    <property type="entry name" value="TPR-like_helical_dom_sf"/>
</dbReference>
<feature type="region of interest" description="Disordered" evidence="4">
    <location>
        <begin position="1"/>
        <end position="23"/>
    </location>
</feature>
<evidence type="ECO:0000256" key="1">
    <source>
        <dbReference type="ARBA" id="ARBA00022737"/>
    </source>
</evidence>
<dbReference type="Pfam" id="PF20431">
    <property type="entry name" value="E_motif"/>
    <property type="match status" value="1"/>
</dbReference>
<dbReference type="GO" id="GO:0009451">
    <property type="term" value="P:RNA modification"/>
    <property type="evidence" value="ECO:0007669"/>
    <property type="project" value="InterPro"/>
</dbReference>
<dbReference type="InterPro" id="IPR002885">
    <property type="entry name" value="PPR_rpt"/>
</dbReference>
<evidence type="ECO:0000313" key="5">
    <source>
        <dbReference type="EMBL" id="KAJ6795458.1"/>
    </source>
</evidence>
<feature type="repeat" description="PPR" evidence="3">
    <location>
        <begin position="165"/>
        <end position="196"/>
    </location>
</feature>
<comment type="caution">
    <text evidence="5">The sequence shown here is derived from an EMBL/GenBank/DDBJ whole genome shotgun (WGS) entry which is preliminary data.</text>
</comment>
<dbReference type="InterPro" id="IPR046960">
    <property type="entry name" value="PPR_At4g14850-like_plant"/>
</dbReference>
<dbReference type="Gene3D" id="1.25.40.10">
    <property type="entry name" value="Tetratricopeptide repeat domain"/>
    <property type="match status" value="5"/>
</dbReference>
<feature type="repeat" description="PPR" evidence="3">
    <location>
        <begin position="197"/>
        <end position="231"/>
    </location>
</feature>
<dbReference type="Pfam" id="PF01535">
    <property type="entry name" value="PPR"/>
    <property type="match status" value="1"/>
</dbReference>
<dbReference type="FunFam" id="1.25.40.10:FF:000344">
    <property type="entry name" value="Pentatricopeptide repeat-containing protein"/>
    <property type="match status" value="1"/>
</dbReference>
<dbReference type="PROSITE" id="PS51375">
    <property type="entry name" value="PPR"/>
    <property type="match status" value="6"/>
</dbReference>
<dbReference type="EMBL" id="JANAVB010041818">
    <property type="protein sequence ID" value="KAJ6795458.1"/>
    <property type="molecule type" value="Genomic_DNA"/>
</dbReference>
<dbReference type="FunFam" id="1.25.40.10:FF:000280">
    <property type="entry name" value="Pentatricopeptide repeat-containing protein"/>
    <property type="match status" value="1"/>
</dbReference>
<dbReference type="NCBIfam" id="TIGR00756">
    <property type="entry name" value="PPR"/>
    <property type="match status" value="7"/>
</dbReference>
<feature type="repeat" description="PPR" evidence="3">
    <location>
        <begin position="94"/>
        <end position="128"/>
    </location>
</feature>
<protein>
    <submittedName>
        <fullName evidence="5">Pentatricopeptide repeat-containing protein</fullName>
    </submittedName>
</protein>
<dbReference type="SUPFAM" id="SSF48452">
    <property type="entry name" value="TPR-like"/>
    <property type="match status" value="1"/>
</dbReference>
<feature type="repeat" description="PPR" evidence="3">
    <location>
        <begin position="259"/>
        <end position="293"/>
    </location>
</feature>
<name>A0AAX6DUL7_IRIPA</name>
<feature type="compositionally biased region" description="Low complexity" evidence="4">
    <location>
        <begin position="1"/>
        <end position="19"/>
    </location>
</feature>